<organism evidence="2 3">
    <name type="scientific">Candolleomyces eurysporus</name>
    <dbReference type="NCBI Taxonomy" id="2828524"/>
    <lineage>
        <taxon>Eukaryota</taxon>
        <taxon>Fungi</taxon>
        <taxon>Dikarya</taxon>
        <taxon>Basidiomycota</taxon>
        <taxon>Agaricomycotina</taxon>
        <taxon>Agaricomycetes</taxon>
        <taxon>Agaricomycetidae</taxon>
        <taxon>Agaricales</taxon>
        <taxon>Agaricineae</taxon>
        <taxon>Psathyrellaceae</taxon>
        <taxon>Candolleomyces</taxon>
    </lineage>
</organism>
<feature type="non-terminal residue" evidence="2">
    <location>
        <position position="454"/>
    </location>
</feature>
<dbReference type="InterPro" id="IPR001810">
    <property type="entry name" value="F-box_dom"/>
</dbReference>
<accession>A0A9W8J8N0</accession>
<protein>
    <recommendedName>
        <fullName evidence="1">F-box domain-containing protein</fullName>
    </recommendedName>
</protein>
<dbReference type="AlphaFoldDB" id="A0A9W8J8N0"/>
<dbReference type="OrthoDB" id="3221235at2759"/>
<comment type="caution">
    <text evidence="2">The sequence shown here is derived from an EMBL/GenBank/DDBJ whole genome shotgun (WGS) entry which is preliminary data.</text>
</comment>
<dbReference type="Pfam" id="PF12937">
    <property type="entry name" value="F-box-like"/>
    <property type="match status" value="1"/>
</dbReference>
<name>A0A9W8J8N0_9AGAR</name>
<reference evidence="2" key="1">
    <citation type="submission" date="2022-06" db="EMBL/GenBank/DDBJ databases">
        <title>Genome Sequence of Candolleomyces eurysporus.</title>
        <authorList>
            <person name="Buettner E."/>
        </authorList>
    </citation>
    <scope>NUCLEOTIDE SEQUENCE</scope>
    <source>
        <strain evidence="2">VTCC 930004</strain>
    </source>
</reference>
<evidence type="ECO:0000313" key="2">
    <source>
        <dbReference type="EMBL" id="KAJ2930165.1"/>
    </source>
</evidence>
<dbReference type="Proteomes" id="UP001140091">
    <property type="component" value="Unassembled WGS sequence"/>
</dbReference>
<proteinExistence type="predicted"/>
<keyword evidence="3" id="KW-1185">Reference proteome</keyword>
<dbReference type="EMBL" id="JANBPK010000848">
    <property type="protein sequence ID" value="KAJ2930165.1"/>
    <property type="molecule type" value="Genomic_DNA"/>
</dbReference>
<feature type="domain" description="F-box" evidence="1">
    <location>
        <begin position="66"/>
        <end position="116"/>
    </location>
</feature>
<evidence type="ECO:0000259" key="1">
    <source>
        <dbReference type="Pfam" id="PF12937"/>
    </source>
</evidence>
<dbReference type="SUPFAM" id="SSF52047">
    <property type="entry name" value="RNI-like"/>
    <property type="match status" value="1"/>
</dbReference>
<evidence type="ECO:0000313" key="3">
    <source>
        <dbReference type="Proteomes" id="UP001140091"/>
    </source>
</evidence>
<gene>
    <name evidence="2" type="ORF">H1R20_g6967</name>
</gene>
<sequence>MSIVDAMDDPYSYLFSNNVVPSAVEAGSMELEIAELENAICELQSQLQERRRRLRQRLGILSSVRRIPLEVLGEIFNLALPALLDRQGRAALLKVCLVCRAWRDAALPKHRLWSRVQVDLDTALSYEKVVAWHCRSGGMRRALFVITNCRDSHSADIPCPLQHPTLAKLLTEGLSLDHISIDNVNHQCFGNILASLAYRKAENPALRPWDSIRSLALTFHRGPNESGNALEDSAFLHIPSSVSSFKLAVNTFPLDADTHLHVPPSLLARLTTIHFSCDWDVTQLATALRHCVNVQKLTICYRNMARDRNSVDSIPTGLSDPGFVLTNLHTLHLREIPTAVTEVFQFLRAPALTELRIQFDSGDWLYQGELAPALKDFVKKSRCEATLRSFCLKGVCLVTEELADILWNFPFVTKLTLDLVDPFESTSSSDMRRFFFTTSALPRRQFRPAVSASP</sequence>